<accession>A0A1D9PGS1</accession>
<evidence type="ECO:0000313" key="2">
    <source>
        <dbReference type="Proteomes" id="UP000587477"/>
    </source>
</evidence>
<proteinExistence type="predicted"/>
<sequence length="147" mass="16508">MTWIAVVSIVVISLIKILLTCLPTGAVEWILRKFETHSKLSDASAAVSLGGKRLEGEDKRRVIDDFNDAVFIERHYIYPGDEERYLHPQNGADPLVIKTRKGKKDVTVFVYSYEDHVDVVKQQKKKVVAYSVLSDSLQKRSMAAAGS</sequence>
<reference evidence="2" key="1">
    <citation type="submission" date="2020-10" db="EMBL/GenBank/DDBJ databases">
        <title>Complete genome sequence of Bacillus velezensis NST6.</title>
        <authorList>
            <person name="Choi J."/>
        </authorList>
    </citation>
    <scope>NUCLEOTIDE SEQUENCE [LARGE SCALE GENOMIC DNA]</scope>
    <source>
        <strain evidence="2">NST6</strain>
    </source>
</reference>
<dbReference type="RefSeq" id="WP_017419101.1">
    <property type="nucleotide sequence ID" value="NZ_AP024501.1"/>
</dbReference>
<dbReference type="KEGG" id="bmp:NG74_00784"/>
<evidence type="ECO:0000313" key="1">
    <source>
        <dbReference type="EMBL" id="QOY25936.1"/>
    </source>
</evidence>
<dbReference type="EMBL" id="CP063687">
    <property type="protein sequence ID" value="QOY25936.1"/>
    <property type="molecule type" value="Genomic_DNA"/>
</dbReference>
<dbReference type="Proteomes" id="UP000587477">
    <property type="component" value="Chromosome"/>
</dbReference>
<evidence type="ECO:0008006" key="3">
    <source>
        <dbReference type="Google" id="ProtNLM"/>
    </source>
</evidence>
<organism evidence="1 2">
    <name type="scientific">Bacillus velezensis</name>
    <dbReference type="NCBI Taxonomy" id="492670"/>
    <lineage>
        <taxon>Bacteria</taxon>
        <taxon>Bacillati</taxon>
        <taxon>Bacillota</taxon>
        <taxon>Bacilli</taxon>
        <taxon>Bacillales</taxon>
        <taxon>Bacillaceae</taxon>
        <taxon>Bacillus</taxon>
        <taxon>Bacillus amyloliquefaciens group</taxon>
    </lineage>
</organism>
<accession>A0A2D3DM94</accession>
<protein>
    <recommendedName>
        <fullName evidence="3">YfmQ family protein</fullName>
    </recommendedName>
</protein>
<name>A0A1D9PGS1_BACVE</name>
<dbReference type="Pfam" id="PF10787">
    <property type="entry name" value="YfmQ"/>
    <property type="match status" value="1"/>
</dbReference>
<dbReference type="AlphaFoldDB" id="A0A1D9PGS1"/>
<dbReference type="InterPro" id="IPR019723">
    <property type="entry name" value="Uncharacterised_YfmQ"/>
</dbReference>
<gene>
    <name evidence="1" type="ORF">BACVE_000885</name>
</gene>